<evidence type="ECO:0000256" key="1">
    <source>
        <dbReference type="ARBA" id="ARBA00022603"/>
    </source>
</evidence>
<protein>
    <submittedName>
        <fullName evidence="6">Methyltransferase type 12</fullName>
    </submittedName>
</protein>
<dbReference type="SUPFAM" id="SSF53335">
    <property type="entry name" value="S-adenosyl-L-methionine-dependent methyltransferases"/>
    <property type="match status" value="1"/>
</dbReference>
<dbReference type="EMBL" id="LYMM01000001">
    <property type="protein sequence ID" value="PNU06824.1"/>
    <property type="molecule type" value="Genomic_DNA"/>
</dbReference>
<evidence type="ECO:0000256" key="3">
    <source>
        <dbReference type="ARBA" id="ARBA00022691"/>
    </source>
</evidence>
<dbReference type="Proteomes" id="UP000236327">
    <property type="component" value="Unassembled WGS sequence"/>
</dbReference>
<dbReference type="PANTHER" id="PTHR43464">
    <property type="entry name" value="METHYLTRANSFERASE"/>
    <property type="match status" value="1"/>
</dbReference>
<keyword evidence="3" id="KW-0949">S-adenosyl-L-methionine</keyword>
<dbReference type="Gene3D" id="3.40.50.150">
    <property type="entry name" value="Vaccinia Virus protein VP39"/>
    <property type="match status" value="1"/>
</dbReference>
<keyword evidence="7" id="KW-1185">Reference proteome</keyword>
<feature type="compositionally biased region" description="Polar residues" evidence="4">
    <location>
        <begin position="1"/>
        <end position="19"/>
    </location>
</feature>
<evidence type="ECO:0000313" key="6">
    <source>
        <dbReference type="EMBL" id="PNU06824.1"/>
    </source>
</evidence>
<organism evidence="6 7">
    <name type="scientific">Novosphingobium guangzhouense</name>
    <dbReference type="NCBI Taxonomy" id="1850347"/>
    <lineage>
        <taxon>Bacteria</taxon>
        <taxon>Pseudomonadati</taxon>
        <taxon>Pseudomonadota</taxon>
        <taxon>Alphaproteobacteria</taxon>
        <taxon>Sphingomonadales</taxon>
        <taxon>Sphingomonadaceae</taxon>
        <taxon>Novosphingobium</taxon>
    </lineage>
</organism>
<evidence type="ECO:0000259" key="5">
    <source>
        <dbReference type="Pfam" id="PF13649"/>
    </source>
</evidence>
<keyword evidence="2 6" id="KW-0808">Transferase</keyword>
<dbReference type="RefSeq" id="WP_103094114.1">
    <property type="nucleotide sequence ID" value="NZ_LYMM01000001.1"/>
</dbReference>
<feature type="region of interest" description="Disordered" evidence="4">
    <location>
        <begin position="1"/>
        <end position="21"/>
    </location>
</feature>
<keyword evidence="1 6" id="KW-0489">Methyltransferase</keyword>
<gene>
    <name evidence="6" type="ORF">A8V01_01200</name>
</gene>
<dbReference type="GO" id="GO:0008168">
    <property type="term" value="F:methyltransferase activity"/>
    <property type="evidence" value="ECO:0007669"/>
    <property type="project" value="UniProtKB-KW"/>
</dbReference>
<dbReference type="PANTHER" id="PTHR43464:SF19">
    <property type="entry name" value="UBIQUINONE BIOSYNTHESIS O-METHYLTRANSFERASE, MITOCHONDRIAL"/>
    <property type="match status" value="1"/>
</dbReference>
<evidence type="ECO:0000313" key="7">
    <source>
        <dbReference type="Proteomes" id="UP000236327"/>
    </source>
</evidence>
<name>A0A2K2G716_9SPHN</name>
<accession>A0A2K2G716</accession>
<proteinExistence type="predicted"/>
<dbReference type="CDD" id="cd02440">
    <property type="entry name" value="AdoMet_MTases"/>
    <property type="match status" value="1"/>
</dbReference>
<dbReference type="OrthoDB" id="5449367at2"/>
<evidence type="ECO:0000256" key="2">
    <source>
        <dbReference type="ARBA" id="ARBA00022679"/>
    </source>
</evidence>
<dbReference type="Pfam" id="PF13649">
    <property type="entry name" value="Methyltransf_25"/>
    <property type="match status" value="1"/>
</dbReference>
<dbReference type="AlphaFoldDB" id="A0A2K2G716"/>
<dbReference type="GO" id="GO:0032259">
    <property type="term" value="P:methylation"/>
    <property type="evidence" value="ECO:0007669"/>
    <property type="project" value="UniProtKB-KW"/>
</dbReference>
<dbReference type="InterPro" id="IPR029063">
    <property type="entry name" value="SAM-dependent_MTases_sf"/>
</dbReference>
<comment type="caution">
    <text evidence="6">The sequence shown here is derived from an EMBL/GenBank/DDBJ whole genome shotgun (WGS) entry which is preliminary data.</text>
</comment>
<evidence type="ECO:0000256" key="4">
    <source>
        <dbReference type="SAM" id="MobiDB-lite"/>
    </source>
</evidence>
<dbReference type="InterPro" id="IPR041698">
    <property type="entry name" value="Methyltransf_25"/>
</dbReference>
<feature type="domain" description="Methyltransferase" evidence="5">
    <location>
        <begin position="201"/>
        <end position="297"/>
    </location>
</feature>
<reference evidence="6 7" key="1">
    <citation type="submission" date="2016-05" db="EMBL/GenBank/DDBJ databases">
        <title>Complete genome sequence of Novosphingobium guangzhouense SA925(T).</title>
        <authorList>
            <person name="Sha S."/>
        </authorList>
    </citation>
    <scope>NUCLEOTIDE SEQUENCE [LARGE SCALE GENOMIC DNA]</scope>
    <source>
        <strain evidence="6 7">SA925</strain>
    </source>
</reference>
<sequence length="407" mass="45244">MLNTFQQQLHGMLPTPTSEEASRQEFAKSFKHFIQQGLLPGLYPIYSGRASQRFEKEAGRAPADRHDIRKAMVPDNYFRHYAAANRISQELLWDSVIDSIEREEESLKAAAAENSAKNKGELRIPEGFEVPRYVSSLDIHCMPGGYAGGPEDADEVSLGVLYDRGVYLYSMGYTGPFNDDMGRSVVNYLKRNMPDFKPKRILDLGCTVGHSTLPYKELFPDAEIWGVDVGGPMVRYAHARAGAMGLDVNFAQMNAEKTEFEDASFDLVVSHILLHETSGKAMPRVFEECFRVLKPGGLMIHADLPPFDLMDPFTQFILDNETYYNNEPFWGAMRDMDQIALATKAGFDPATIRFDTAPMAVMEYAGAGYTEASAADVAEREFTAGEFAPGGGWEVLIAQKPETQPAA</sequence>